<gene>
    <name evidence="2" type="ORF">GPA10_37140</name>
</gene>
<dbReference type="RefSeq" id="WP_157169251.1">
    <property type="nucleotide sequence ID" value="NZ_WPNZ01000031.1"/>
</dbReference>
<evidence type="ECO:0000256" key="1">
    <source>
        <dbReference type="SAM" id="MobiDB-lite"/>
    </source>
</evidence>
<keyword evidence="3" id="KW-1185">Reference proteome</keyword>
<evidence type="ECO:0000313" key="2">
    <source>
        <dbReference type="EMBL" id="MVO90229.1"/>
    </source>
</evidence>
<dbReference type="EMBL" id="WPNZ01000031">
    <property type="protein sequence ID" value="MVO90229.1"/>
    <property type="molecule type" value="Genomic_DNA"/>
</dbReference>
<organism evidence="2 3">
    <name type="scientific">Streptomyces typhae</name>
    <dbReference type="NCBI Taxonomy" id="2681492"/>
    <lineage>
        <taxon>Bacteria</taxon>
        <taxon>Bacillati</taxon>
        <taxon>Actinomycetota</taxon>
        <taxon>Actinomycetes</taxon>
        <taxon>Kitasatosporales</taxon>
        <taxon>Streptomycetaceae</taxon>
        <taxon>Streptomyces</taxon>
    </lineage>
</organism>
<name>A0A6L6XAC3_9ACTN</name>
<feature type="compositionally biased region" description="Basic and acidic residues" evidence="1">
    <location>
        <begin position="147"/>
        <end position="156"/>
    </location>
</feature>
<proteinExistence type="predicted"/>
<dbReference type="AlphaFoldDB" id="A0A6L6XAC3"/>
<feature type="region of interest" description="Disordered" evidence="1">
    <location>
        <begin position="129"/>
        <end position="156"/>
    </location>
</feature>
<dbReference type="Proteomes" id="UP000483802">
    <property type="component" value="Unassembled WGS sequence"/>
</dbReference>
<evidence type="ECO:0000313" key="3">
    <source>
        <dbReference type="Proteomes" id="UP000483802"/>
    </source>
</evidence>
<accession>A0A6L6XAC3</accession>
<protein>
    <submittedName>
        <fullName evidence="2">Uncharacterized protein</fullName>
    </submittedName>
</protein>
<comment type="caution">
    <text evidence="2">The sequence shown here is derived from an EMBL/GenBank/DDBJ whole genome shotgun (WGS) entry which is preliminary data.</text>
</comment>
<sequence length="156" mass="16859">MTGPEQPSTQWQAGDPLNFASLRHTVDDALATLPPPSGDDLLFTFSDPKPTPTPKLIDMLLVDLAGLLVPCQDAVRSWEPEPKAMVTTMITEAYALIERRPVAPKADQAYDYLQKLAHATRALAVVAYPGPSPEAPAHDAPLPHPHTPTDGEARHT</sequence>
<reference evidence="2 3" key="1">
    <citation type="submission" date="2019-11" db="EMBL/GenBank/DDBJ databases">
        <title>Streptomyces typhae sp. nov., a novel endophytic actinomycete isolated from the root of cattail pollen (Typha angustifolia L.).</title>
        <authorList>
            <person name="Peng C."/>
        </authorList>
    </citation>
    <scope>NUCLEOTIDE SEQUENCE [LARGE SCALE GENOMIC DNA]</scope>
    <source>
        <strain evidence="3">p1417</strain>
    </source>
</reference>